<dbReference type="SUPFAM" id="SSF48371">
    <property type="entry name" value="ARM repeat"/>
    <property type="match status" value="1"/>
</dbReference>
<comment type="caution">
    <text evidence="1">The sequence shown here is derived from an EMBL/GenBank/DDBJ whole genome shotgun (WGS) entry which is preliminary data.</text>
</comment>
<dbReference type="InterPro" id="IPR016024">
    <property type="entry name" value="ARM-type_fold"/>
</dbReference>
<accession>A0A424YET9</accession>
<proteinExistence type="predicted"/>
<evidence type="ECO:0000313" key="1">
    <source>
        <dbReference type="EMBL" id="RQD76105.1"/>
    </source>
</evidence>
<dbReference type="InterPro" id="IPR011989">
    <property type="entry name" value="ARM-like"/>
</dbReference>
<reference evidence="1 2" key="1">
    <citation type="submission" date="2018-08" db="EMBL/GenBank/DDBJ databases">
        <title>The metabolism and importance of syntrophic acetate oxidation coupled to methane or sulfide production in haloalkaline environments.</title>
        <authorList>
            <person name="Timmers P.H.A."/>
            <person name="Vavourakis C.D."/>
            <person name="Sorokin D.Y."/>
            <person name="Sinninghe Damste J.S."/>
            <person name="Muyzer G."/>
            <person name="Stams A.J.M."/>
            <person name="Plugge C.M."/>
        </authorList>
    </citation>
    <scope>NUCLEOTIDE SEQUENCE [LARGE SCALE GENOMIC DNA]</scope>
    <source>
        <strain evidence="1">MSAO_Bac1</strain>
    </source>
</reference>
<dbReference type="Proteomes" id="UP000285138">
    <property type="component" value="Unassembled WGS sequence"/>
</dbReference>
<dbReference type="AlphaFoldDB" id="A0A424YET9"/>
<dbReference type="EMBL" id="QZAA01000131">
    <property type="protein sequence ID" value="RQD76105.1"/>
    <property type="molecule type" value="Genomic_DNA"/>
</dbReference>
<sequence length="646" mass="75372">MSKKKRKVKKGPQNPLLGKPVDKLLDVMLAEGFKDEVDPALEALKEKKTEAAEEIMKRIREQEEADRLTLYSEALAALCRDEDEYHKYIQEMEKEDPQKASLMLAGYWRVPLIKESRWIWDKIGKTIILDEKLLFYQLLMDRFLDTRAAQEGLYMVLKKNMIEHLPYFKRSLVQFLAFKGLSFLKEDIMEMPREEIIFLSGAWSEAWEKDFEELKGGETTYQPLGEEEMFKEQGDLLLAGVDKGPDAQMNVFLCINRSSPTQTELVMPYLDSPSWQVRFEAIYHFTPFNERVYMDKLWEVYNRENTTLEEQYAIISVLATCHLEQIIEDFMDILKDRSKPVSNRLAASSSLPLPPKEMLEKLSEDNPVIRWVNNLREMAQNEEEYFPIRFNCATILQEKLQEDPTEDWSTRDKLLFQVGQGEKVEPEKMTEYGLDLVEPLTYLHSYLQENVDATGTEVAILKSLGREVNDKLIEFARGEDVISRMNSIRLMTIFPEEKTADLLLEMLPRMIEDKKHMMVRIILQSLSFHQEQKIKIGDKLLELLKKEEEDGYVILCLITTLCALGQPRVLPLLFQLIDEGKVYGMSWEHMSRAVGGLCKDRPRALEIIEEKMGDEDNPYQSAFAKRVVWHLMQERNAAMRQQEAKE</sequence>
<name>A0A424YET9_9FIRM</name>
<protein>
    <submittedName>
        <fullName evidence="1">Uncharacterized protein</fullName>
    </submittedName>
</protein>
<gene>
    <name evidence="1" type="ORF">D5R97_05030</name>
</gene>
<dbReference type="Gene3D" id="1.25.10.10">
    <property type="entry name" value="Leucine-rich Repeat Variant"/>
    <property type="match status" value="1"/>
</dbReference>
<evidence type="ECO:0000313" key="2">
    <source>
        <dbReference type="Proteomes" id="UP000285138"/>
    </source>
</evidence>
<organism evidence="1 2">
    <name type="scientific">Candidatus Syntrophonatronum acetioxidans</name>
    <dbReference type="NCBI Taxonomy" id="1795816"/>
    <lineage>
        <taxon>Bacteria</taxon>
        <taxon>Bacillati</taxon>
        <taxon>Bacillota</taxon>
        <taxon>Clostridia</taxon>
        <taxon>Eubacteriales</taxon>
        <taxon>Syntrophomonadaceae</taxon>
        <taxon>Candidatus Syntrophonatronum</taxon>
    </lineage>
</organism>